<dbReference type="InterPro" id="IPR028082">
    <property type="entry name" value="Peripla_BP_I"/>
</dbReference>
<dbReference type="Proteomes" id="UP000320801">
    <property type="component" value="Unassembled WGS sequence"/>
</dbReference>
<evidence type="ECO:0000313" key="5">
    <source>
        <dbReference type="EMBL" id="TQC54008.1"/>
    </source>
</evidence>
<protein>
    <submittedName>
        <fullName evidence="5">LacI family transcriptional regulator</fullName>
    </submittedName>
</protein>
<sequence>MRSFSYKDVSKLAKVSISTVSRYYNGGYVSKKTRGKIEKVVKEHGYYPNNGARLIKGRSRSIFTIVPETFKNAYNHIITGIEKSARNRNKKVFIIHSTPEQEDFIEIIKYCMSWKPNAIVLFLPSFDNDKIIKYIKEHVFETTLVIYGEQITGLNWIDVDVENAFFSVTQKFISYIEEGQKLIYADDYKLSPRQKDLRFSGFRQACEKNGVLYERYLIDNKKIYEVQRFQKYLIDNGHVNVVCSTHESFINLVSSNDNQLRLTDIGTSSIYDTQRKYKTKIFIDYQKIGEHIEGIITEQETKKAENNFNEPSEIVFKPMIITQNK</sequence>
<dbReference type="Gene3D" id="1.10.260.40">
    <property type="entry name" value="lambda repressor-like DNA-binding domains"/>
    <property type="match status" value="1"/>
</dbReference>
<dbReference type="EMBL" id="SMDN01000003">
    <property type="protein sequence ID" value="TQC54008.1"/>
    <property type="molecule type" value="Genomic_DNA"/>
</dbReference>
<dbReference type="PROSITE" id="PS50932">
    <property type="entry name" value="HTH_LACI_2"/>
    <property type="match status" value="1"/>
</dbReference>
<dbReference type="Pfam" id="PF00356">
    <property type="entry name" value="LacI"/>
    <property type="match status" value="1"/>
</dbReference>
<proteinExistence type="predicted"/>
<comment type="caution">
    <text evidence="5">The sequence shown here is derived from an EMBL/GenBank/DDBJ whole genome shotgun (WGS) entry which is preliminary data.</text>
</comment>
<feature type="domain" description="HTH lacI-type" evidence="4">
    <location>
        <begin position="7"/>
        <end position="57"/>
    </location>
</feature>
<evidence type="ECO:0000313" key="6">
    <source>
        <dbReference type="Proteomes" id="UP000320801"/>
    </source>
</evidence>
<evidence type="ECO:0000259" key="4">
    <source>
        <dbReference type="PROSITE" id="PS50932"/>
    </source>
</evidence>
<dbReference type="RefSeq" id="WP_141483737.1">
    <property type="nucleotide sequence ID" value="NZ_SMDN01000003.1"/>
</dbReference>
<dbReference type="Pfam" id="PF00532">
    <property type="entry name" value="Peripla_BP_1"/>
    <property type="match status" value="1"/>
</dbReference>
<dbReference type="InterPro" id="IPR010982">
    <property type="entry name" value="Lambda_DNA-bd_dom_sf"/>
</dbReference>
<keyword evidence="1" id="KW-0805">Transcription regulation</keyword>
<dbReference type="InterPro" id="IPR001761">
    <property type="entry name" value="Peripla_BP/Lac1_sug-bd_dom"/>
</dbReference>
<keyword evidence="3" id="KW-0804">Transcription</keyword>
<gene>
    <name evidence="5" type="ORF">E1I18_00935</name>
</gene>
<dbReference type="CDD" id="cd01392">
    <property type="entry name" value="HTH_LacI"/>
    <property type="match status" value="1"/>
</dbReference>
<keyword evidence="2" id="KW-0238">DNA-binding</keyword>
<accession>A0A507SY01</accession>
<dbReference type="SMART" id="SM00354">
    <property type="entry name" value="HTH_LACI"/>
    <property type="match status" value="1"/>
</dbReference>
<organism evidence="5 6">
    <name type="scientific">Mycoplasmopsis mucosicanis</name>
    <dbReference type="NCBI Taxonomy" id="458208"/>
    <lineage>
        <taxon>Bacteria</taxon>
        <taxon>Bacillati</taxon>
        <taxon>Mycoplasmatota</taxon>
        <taxon>Mycoplasmoidales</taxon>
        <taxon>Metamycoplasmataceae</taxon>
        <taxon>Mycoplasmopsis</taxon>
    </lineage>
</organism>
<dbReference type="OrthoDB" id="9775433at2"/>
<name>A0A507SY01_9BACT</name>
<evidence type="ECO:0000256" key="1">
    <source>
        <dbReference type="ARBA" id="ARBA00023015"/>
    </source>
</evidence>
<dbReference type="AlphaFoldDB" id="A0A507SY01"/>
<dbReference type="SUPFAM" id="SSF53822">
    <property type="entry name" value="Periplasmic binding protein-like I"/>
    <property type="match status" value="1"/>
</dbReference>
<dbReference type="PANTHER" id="PTHR30146:SF109">
    <property type="entry name" value="HTH-TYPE TRANSCRIPTIONAL REGULATOR GALS"/>
    <property type="match status" value="1"/>
</dbReference>
<dbReference type="GO" id="GO:0000976">
    <property type="term" value="F:transcription cis-regulatory region binding"/>
    <property type="evidence" value="ECO:0007669"/>
    <property type="project" value="TreeGrafter"/>
</dbReference>
<dbReference type="SUPFAM" id="SSF47413">
    <property type="entry name" value="lambda repressor-like DNA-binding domains"/>
    <property type="match status" value="1"/>
</dbReference>
<reference evidence="5 6" key="1">
    <citation type="submission" date="2019-03" db="EMBL/GenBank/DDBJ databases">
        <title>Characterization of a novel Mycoplasma cynos real-time PCR assay.</title>
        <authorList>
            <person name="Tallmadge R.L."/>
            <person name="Mitchell P.K."/>
            <person name="Goodman L."/>
        </authorList>
    </citation>
    <scope>NUCLEOTIDE SEQUENCE [LARGE SCALE GENOMIC DNA]</scope>
    <source>
        <strain evidence="5 6">1642</strain>
    </source>
</reference>
<dbReference type="InterPro" id="IPR000843">
    <property type="entry name" value="HTH_LacI"/>
</dbReference>
<dbReference type="PANTHER" id="PTHR30146">
    <property type="entry name" value="LACI-RELATED TRANSCRIPTIONAL REPRESSOR"/>
    <property type="match status" value="1"/>
</dbReference>
<evidence type="ECO:0000256" key="3">
    <source>
        <dbReference type="ARBA" id="ARBA00023163"/>
    </source>
</evidence>
<dbReference type="Gene3D" id="3.40.50.2300">
    <property type="match status" value="2"/>
</dbReference>
<keyword evidence="6" id="KW-1185">Reference proteome</keyword>
<evidence type="ECO:0000256" key="2">
    <source>
        <dbReference type="ARBA" id="ARBA00023125"/>
    </source>
</evidence>
<dbReference type="GO" id="GO:0003700">
    <property type="term" value="F:DNA-binding transcription factor activity"/>
    <property type="evidence" value="ECO:0007669"/>
    <property type="project" value="TreeGrafter"/>
</dbReference>